<proteinExistence type="predicted"/>
<dbReference type="SUPFAM" id="SSF51338">
    <property type="entry name" value="Composite domain of metallo-dependent hydrolases"/>
    <property type="match status" value="1"/>
</dbReference>
<dbReference type="EMBL" id="JAUOQI010000011">
    <property type="protein sequence ID" value="MDO6578677.1"/>
    <property type="molecule type" value="Genomic_DNA"/>
</dbReference>
<accession>A0AAW7Z440</accession>
<sequence length="581" mass="62974">MLKMHVNTTEIVREITLSQSNNRLIKRSILKLGGAFAIASLSSIACAATLFTNVKGYTLNDDAELVTFSNILIDDGKVVSLNVSAKDTKAGMTDDVSITETIDGEGLVMLPGLIDAHGHLLGLGANLLEVDLRESTSAANAAESVAEYALANSTQPWITGRGWNQELWSDRAFPTSSDLDKKVSDRPVWLTRVDGHAGWANTKTLTLAGITKDTPTPVGGEIVKDANGEPTGVLIDNAMALVEPYLPTQSNAVYKRQLDAAGKHLLSNGITSMHDAGVGRGVYDFYIKQAVQAELPIRIYAMISATDPDLSKLLGKGPIRDANDYLYIRSVKAYGDGALGSRGAALLAPYSDAPHQHGLLLTQPEDMTPLFTSVIGAGFQLNYHAIGDKANHVALNEFEKTFTAIGGSELRNRIEHAQVIAPEDLARFAELDVLPSMQPTHATSDKNMAEDRIGKDRMEGAYAWQTLLESGIPLPLGSDFPVELANPFYGLHAAVTRQDRENQPVKGWYAHEALTIKQAFKGFTLDAAYAGHMEDTLGTLTPGKWADFILVDQDIFTIDKKDIWKTQVHATYIAGKKVFSK</sequence>
<dbReference type="PANTHER" id="PTHR22642:SF2">
    <property type="entry name" value="PROTEIN LONG AFTER FAR-RED 3"/>
    <property type="match status" value="1"/>
</dbReference>
<dbReference type="SUPFAM" id="SSF51556">
    <property type="entry name" value="Metallo-dependent hydrolases"/>
    <property type="match status" value="1"/>
</dbReference>
<dbReference type="AlphaFoldDB" id="A0AAW7Z440"/>
<dbReference type="InterPro" id="IPR032466">
    <property type="entry name" value="Metal_Hydrolase"/>
</dbReference>
<dbReference type="Gene3D" id="3.10.310.70">
    <property type="match status" value="1"/>
</dbReference>
<name>A0AAW7Z440_9ALTE</name>
<dbReference type="Gene3D" id="3.20.20.140">
    <property type="entry name" value="Metal-dependent hydrolases"/>
    <property type="match status" value="1"/>
</dbReference>
<keyword evidence="1" id="KW-0472">Membrane</keyword>
<dbReference type="InterPro" id="IPR033932">
    <property type="entry name" value="YtcJ-like"/>
</dbReference>
<protein>
    <submittedName>
        <fullName evidence="3">Amidohydrolase</fullName>
        <ecNumber evidence="3">3.5.-.-</ecNumber>
    </submittedName>
</protein>
<dbReference type="RefSeq" id="WP_082604809.1">
    <property type="nucleotide sequence ID" value="NZ_CANLMS010000010.1"/>
</dbReference>
<dbReference type="GO" id="GO:0016810">
    <property type="term" value="F:hydrolase activity, acting on carbon-nitrogen (but not peptide) bonds"/>
    <property type="evidence" value="ECO:0007669"/>
    <property type="project" value="InterPro"/>
</dbReference>
<comment type="caution">
    <text evidence="3">The sequence shown here is derived from an EMBL/GenBank/DDBJ whole genome shotgun (WGS) entry which is preliminary data.</text>
</comment>
<evidence type="ECO:0000256" key="1">
    <source>
        <dbReference type="SAM" id="Phobius"/>
    </source>
</evidence>
<dbReference type="CDD" id="cd01300">
    <property type="entry name" value="YtcJ_like"/>
    <property type="match status" value="1"/>
</dbReference>
<organism evidence="3 4">
    <name type="scientific">Alteromonas stellipolaris</name>
    <dbReference type="NCBI Taxonomy" id="233316"/>
    <lineage>
        <taxon>Bacteria</taxon>
        <taxon>Pseudomonadati</taxon>
        <taxon>Pseudomonadota</taxon>
        <taxon>Gammaproteobacteria</taxon>
        <taxon>Alteromonadales</taxon>
        <taxon>Alteromonadaceae</taxon>
        <taxon>Alteromonas/Salinimonas group</taxon>
        <taxon>Alteromonas</taxon>
    </lineage>
</organism>
<dbReference type="EC" id="3.5.-.-" evidence="3"/>
<evidence type="ECO:0000259" key="2">
    <source>
        <dbReference type="Pfam" id="PF07969"/>
    </source>
</evidence>
<dbReference type="InterPro" id="IPR011059">
    <property type="entry name" value="Metal-dep_hydrolase_composite"/>
</dbReference>
<dbReference type="PANTHER" id="PTHR22642">
    <property type="entry name" value="IMIDAZOLONEPROPIONASE"/>
    <property type="match status" value="1"/>
</dbReference>
<keyword evidence="3" id="KW-0378">Hydrolase</keyword>
<feature type="domain" description="Amidohydrolase 3" evidence="2">
    <location>
        <begin position="100"/>
        <end position="579"/>
    </location>
</feature>
<feature type="transmembrane region" description="Helical" evidence="1">
    <location>
        <begin position="29"/>
        <end position="51"/>
    </location>
</feature>
<evidence type="ECO:0000313" key="3">
    <source>
        <dbReference type="EMBL" id="MDO6578677.1"/>
    </source>
</evidence>
<reference evidence="3" key="1">
    <citation type="submission" date="2023-07" db="EMBL/GenBank/DDBJ databases">
        <title>Genome content predicts the carbon catabolic preferences of heterotrophic bacteria.</title>
        <authorList>
            <person name="Gralka M."/>
        </authorList>
    </citation>
    <scope>NUCLEOTIDE SEQUENCE</scope>
    <source>
        <strain evidence="3">F2M12</strain>
    </source>
</reference>
<dbReference type="InterPro" id="IPR013108">
    <property type="entry name" value="Amidohydro_3"/>
</dbReference>
<gene>
    <name evidence="3" type="ORF">Q4527_14830</name>
</gene>
<dbReference type="GeneID" id="83259593"/>
<keyword evidence="1" id="KW-0812">Transmembrane</keyword>
<keyword evidence="1" id="KW-1133">Transmembrane helix</keyword>
<dbReference type="Proteomes" id="UP001170717">
    <property type="component" value="Unassembled WGS sequence"/>
</dbReference>
<evidence type="ECO:0000313" key="4">
    <source>
        <dbReference type="Proteomes" id="UP001170717"/>
    </source>
</evidence>
<dbReference type="Gene3D" id="2.30.40.10">
    <property type="entry name" value="Urease, subunit C, domain 1"/>
    <property type="match status" value="1"/>
</dbReference>
<dbReference type="Pfam" id="PF07969">
    <property type="entry name" value="Amidohydro_3"/>
    <property type="match status" value="1"/>
</dbReference>